<evidence type="ECO:0000313" key="2">
    <source>
        <dbReference type="Proteomes" id="UP001234202"/>
    </source>
</evidence>
<comment type="caution">
    <text evidence="1">The sequence shown here is derived from an EMBL/GenBank/DDBJ whole genome shotgun (WGS) entry which is preliminary data.</text>
</comment>
<reference evidence="1" key="1">
    <citation type="submission" date="2023-04" db="EMBL/GenBank/DDBJ databases">
        <title>Draft Genome sequencing of Naganishia species isolated from polar environments using Oxford Nanopore Technology.</title>
        <authorList>
            <person name="Leo P."/>
            <person name="Venkateswaran K."/>
        </authorList>
    </citation>
    <scope>NUCLEOTIDE SEQUENCE</scope>
    <source>
        <strain evidence="1">DBVPG 5303</strain>
    </source>
</reference>
<sequence length="561" mass="62857">MLTLDSNAPAARVLYWFRTDLRLHDSPALTAALGLENVEAFYPFLLQSMEDVSGSLTKLNPQQKLHVLRGSPEQVLPVVWKDWGITHMVFEKDTAAYARQRDENIISVARRVAPGLKIIVKDGHNLLDPELVVKRGNGGRCISTLVAWKKAAAKVGEVPRPLPVIRALPSPGSLALPSAQPIPPNRQNSSGKMDGPFAHLQGENANHDIMDKDRFDCFDSISGPNQDFSVPTLASLGLPDATTSIQGGETEALRRLEAFLADKTKTATFSKPASAPTSLEPSTTQLSPYLKFGCLSVRAFYWRAKDIIDTYQPKKGETVTKEPENLLGQLEFREMYYCAEFATPNYDRIRGNPLSKFMNWALMNHYDEKGEMIMPRPQGKAQDEERFLRWCYISWERGTEVFDEYLLDWDPASNPGNWMWLSCSAFFSQYCPELTDIPDKYIYAPHLAPIVVQQKAKCIVGQDYPFPMLDEKTEKERCIARLKIAYQVGLHGNAPEVINGKAEDMLKQKFRQAMGKEEDAVPDGDKDETKANSSPNGKRKVTASSHSASGPLDAFVKRQKR</sequence>
<name>A0ACC2XCM7_9TREE</name>
<proteinExistence type="predicted"/>
<protein>
    <submittedName>
        <fullName evidence="1">Uncharacterized protein</fullName>
    </submittedName>
</protein>
<evidence type="ECO:0000313" key="1">
    <source>
        <dbReference type="EMBL" id="KAJ9121355.1"/>
    </source>
</evidence>
<keyword evidence="2" id="KW-1185">Reference proteome</keyword>
<gene>
    <name evidence="1" type="ORF">QFC24_004692</name>
</gene>
<organism evidence="1 2">
    <name type="scientific">Naganishia onofrii</name>
    <dbReference type="NCBI Taxonomy" id="1851511"/>
    <lineage>
        <taxon>Eukaryota</taxon>
        <taxon>Fungi</taxon>
        <taxon>Dikarya</taxon>
        <taxon>Basidiomycota</taxon>
        <taxon>Agaricomycotina</taxon>
        <taxon>Tremellomycetes</taxon>
        <taxon>Filobasidiales</taxon>
        <taxon>Filobasidiaceae</taxon>
        <taxon>Naganishia</taxon>
    </lineage>
</organism>
<dbReference type="EMBL" id="JASBWV010000017">
    <property type="protein sequence ID" value="KAJ9121355.1"/>
    <property type="molecule type" value="Genomic_DNA"/>
</dbReference>
<dbReference type="Proteomes" id="UP001234202">
    <property type="component" value="Unassembled WGS sequence"/>
</dbReference>
<accession>A0ACC2XCM7</accession>